<dbReference type="RefSeq" id="WP_241444805.1">
    <property type="nucleotide sequence ID" value="NZ_BSUJ01000001.1"/>
</dbReference>
<dbReference type="CDD" id="cd02439">
    <property type="entry name" value="DMB-PRT_CobT"/>
    <property type="match status" value="1"/>
</dbReference>
<comment type="catalytic activity">
    <reaction evidence="10 11">
        <text>5,6-dimethylbenzimidazole + nicotinate beta-D-ribonucleotide = alpha-ribazole 5'-phosphate + nicotinate + H(+)</text>
        <dbReference type="Rhea" id="RHEA:11196"/>
        <dbReference type="ChEBI" id="CHEBI:15378"/>
        <dbReference type="ChEBI" id="CHEBI:15890"/>
        <dbReference type="ChEBI" id="CHEBI:32544"/>
        <dbReference type="ChEBI" id="CHEBI:57502"/>
        <dbReference type="ChEBI" id="CHEBI:57918"/>
        <dbReference type="EC" id="2.4.2.21"/>
    </reaction>
</comment>
<dbReference type="InterPro" id="IPR003200">
    <property type="entry name" value="Nict_dMeBzImd_PRibTrfase"/>
</dbReference>
<dbReference type="Pfam" id="PF02277">
    <property type="entry name" value="DBI_PRT"/>
    <property type="match status" value="1"/>
</dbReference>
<comment type="pathway">
    <text evidence="2 11">Nucleoside biosynthesis; alpha-ribazole biosynthesis; alpha-ribazole from 5,6-dimethylbenzimidazole: step 1/2.</text>
</comment>
<feature type="active site" description="Proton acceptor" evidence="11">
    <location>
        <position position="319"/>
    </location>
</feature>
<evidence type="ECO:0000256" key="2">
    <source>
        <dbReference type="ARBA" id="ARBA00005049"/>
    </source>
</evidence>
<comment type="caution">
    <text evidence="13">The sequence shown here is derived from an EMBL/GenBank/DDBJ whole genome shotgun (WGS) entry which is preliminary data.</text>
</comment>
<name>A0ABQ6HLV6_9MICO</name>
<comment type="similarity">
    <text evidence="3 11">Belongs to the CobT family.</text>
</comment>
<dbReference type="SUPFAM" id="SSF52733">
    <property type="entry name" value="Nicotinate mononucleotide:5,6-dimethylbenzimidazole phosphoribosyltransferase (CobT)"/>
    <property type="match status" value="1"/>
</dbReference>
<comment type="function">
    <text evidence="1 11">Catalyzes the synthesis of alpha-ribazole-5'-phosphate from nicotinate mononucleotide (NAMN) and 5,6-dimethylbenzimidazole (DMB).</text>
</comment>
<dbReference type="PANTHER" id="PTHR43463">
    <property type="entry name" value="NICOTINATE-NUCLEOTIDE--DIMETHYLBENZIMIDAZOLE PHOSPHORIBOSYLTRANSFERASE"/>
    <property type="match status" value="1"/>
</dbReference>
<gene>
    <name evidence="11" type="primary">cobT</name>
    <name evidence="13" type="ORF">GCM10025862_14070</name>
</gene>
<keyword evidence="6 11" id="KW-0169">Cobalamin biosynthesis</keyword>
<evidence type="ECO:0000256" key="7">
    <source>
        <dbReference type="ARBA" id="ARBA00022676"/>
    </source>
</evidence>
<dbReference type="HAMAP" id="MF_00230">
    <property type="entry name" value="CobT"/>
    <property type="match status" value="1"/>
</dbReference>
<evidence type="ECO:0000313" key="13">
    <source>
        <dbReference type="EMBL" id="GMA19386.1"/>
    </source>
</evidence>
<evidence type="ECO:0000256" key="5">
    <source>
        <dbReference type="ARBA" id="ARBA00015486"/>
    </source>
</evidence>
<dbReference type="PANTHER" id="PTHR43463:SF1">
    <property type="entry name" value="NICOTINATE-NUCLEOTIDE--DIMETHYLBENZIMIDAZOLE PHOSPHORIBOSYLTRANSFERASE"/>
    <property type="match status" value="1"/>
</dbReference>
<reference evidence="14" key="1">
    <citation type="journal article" date="2019" name="Int. J. Syst. Evol. Microbiol.">
        <title>The Global Catalogue of Microorganisms (GCM) 10K type strain sequencing project: providing services to taxonomists for standard genome sequencing and annotation.</title>
        <authorList>
            <consortium name="The Broad Institute Genomics Platform"/>
            <consortium name="The Broad Institute Genome Sequencing Center for Infectious Disease"/>
            <person name="Wu L."/>
            <person name="Ma J."/>
        </authorList>
    </citation>
    <scope>NUCLEOTIDE SEQUENCE [LARGE SCALE GENOMIC DNA]</scope>
    <source>
        <strain evidence="14">NBRC 105830</strain>
    </source>
</reference>
<dbReference type="EC" id="2.4.2.21" evidence="4 11"/>
<dbReference type="InterPro" id="IPR036087">
    <property type="entry name" value="Nict_dMeBzImd_PRibTrfase_sf"/>
</dbReference>
<accession>A0ABQ6HLV6</accession>
<dbReference type="InterPro" id="IPR023195">
    <property type="entry name" value="Nict_dMeBzImd_PRibTrfase_N"/>
</dbReference>
<dbReference type="InterPro" id="IPR017846">
    <property type="entry name" value="Nict_dMeBzImd_PRibTrfase_bact"/>
</dbReference>
<dbReference type="NCBIfam" id="TIGR03160">
    <property type="entry name" value="cobT_DBIPRT"/>
    <property type="match status" value="1"/>
</dbReference>
<dbReference type="Gene3D" id="3.40.50.10210">
    <property type="match status" value="1"/>
</dbReference>
<evidence type="ECO:0000256" key="4">
    <source>
        <dbReference type="ARBA" id="ARBA00011991"/>
    </source>
</evidence>
<dbReference type="Gene3D" id="1.10.1610.10">
    <property type="match status" value="1"/>
</dbReference>
<dbReference type="NCBIfam" id="NF000996">
    <property type="entry name" value="PRK00105.1"/>
    <property type="match status" value="1"/>
</dbReference>
<dbReference type="Proteomes" id="UP001157109">
    <property type="component" value="Unassembled WGS sequence"/>
</dbReference>
<keyword evidence="7 11" id="KW-0328">Glycosyltransferase</keyword>
<evidence type="ECO:0000256" key="8">
    <source>
        <dbReference type="ARBA" id="ARBA00022679"/>
    </source>
</evidence>
<keyword evidence="8 11" id="KW-0808">Transferase</keyword>
<evidence type="ECO:0000256" key="11">
    <source>
        <dbReference type="HAMAP-Rule" id="MF_00230"/>
    </source>
</evidence>
<feature type="region of interest" description="Disordered" evidence="12">
    <location>
        <begin position="347"/>
        <end position="373"/>
    </location>
</feature>
<organism evidence="13 14">
    <name type="scientific">Arsenicicoccus piscis</name>
    <dbReference type="NCBI Taxonomy" id="673954"/>
    <lineage>
        <taxon>Bacteria</taxon>
        <taxon>Bacillati</taxon>
        <taxon>Actinomycetota</taxon>
        <taxon>Actinomycetes</taxon>
        <taxon>Micrococcales</taxon>
        <taxon>Intrasporangiaceae</taxon>
        <taxon>Arsenicicoccus</taxon>
    </lineage>
</organism>
<evidence type="ECO:0000313" key="14">
    <source>
        <dbReference type="Proteomes" id="UP001157109"/>
    </source>
</evidence>
<evidence type="ECO:0000256" key="9">
    <source>
        <dbReference type="ARBA" id="ARBA00030686"/>
    </source>
</evidence>
<proteinExistence type="inferred from homology"/>
<evidence type="ECO:0000256" key="3">
    <source>
        <dbReference type="ARBA" id="ARBA00007110"/>
    </source>
</evidence>
<sequence>MSLLTETIAAIRPADAEALAAAQAHQAQLTKPAGSMGLLEPTGERVAAMVGEFPPPVPDPVALAVFAGDHGVQTHGVSRWPQEVSAQMALNIASGGAVVNAMCRQVGADVVVVDVGLVPELPDVPGLLRRKIASGTGDMTVGPAMTEAQVHAALEVGIGVARDLVARGTRLLLVGEVGIGNTTPAAALVSVFTGQAPAWVTGYGAGLDDAGKAAKIDVIETAITVNRASAADPIAALAAVGGLEHAAMVGYLLGAAALRTPVVLDGVIACAAAVVATALAPDTVDYLIAGHSGMEPGIRAALAQLGLRPLIDLDLRLGEGSGAALAVPVVQASVRMLREVATFASAGVSESPDGGTIEGGPGARPEAGQEQQR</sequence>
<protein>
    <recommendedName>
        <fullName evidence="5 11">Nicotinate-nucleotide--dimethylbenzimidazole phosphoribosyltransferase</fullName>
        <shortName evidence="11">NN:DBI PRT</shortName>
        <ecNumber evidence="4 11">2.4.2.21</ecNumber>
    </recommendedName>
    <alternativeName>
        <fullName evidence="9 11">N(1)-alpha-phosphoribosyltransferase</fullName>
    </alternativeName>
</protein>
<evidence type="ECO:0000256" key="1">
    <source>
        <dbReference type="ARBA" id="ARBA00002197"/>
    </source>
</evidence>
<evidence type="ECO:0000256" key="6">
    <source>
        <dbReference type="ARBA" id="ARBA00022573"/>
    </source>
</evidence>
<keyword evidence="14" id="KW-1185">Reference proteome</keyword>
<evidence type="ECO:0000256" key="10">
    <source>
        <dbReference type="ARBA" id="ARBA00047340"/>
    </source>
</evidence>
<evidence type="ECO:0000256" key="12">
    <source>
        <dbReference type="SAM" id="MobiDB-lite"/>
    </source>
</evidence>
<dbReference type="EMBL" id="BSUJ01000001">
    <property type="protein sequence ID" value="GMA19386.1"/>
    <property type="molecule type" value="Genomic_DNA"/>
</dbReference>